<gene>
    <name evidence="8" type="ORF">PFISCL1PPCAC_1787</name>
</gene>
<name>A0AAV5UTE1_9BILA</name>
<feature type="transmembrane region" description="Helical" evidence="6">
    <location>
        <begin position="169"/>
        <end position="189"/>
    </location>
</feature>
<comment type="caution">
    <text evidence="6">Lacks conserved residue(s) required for the propagation of feature annotation.</text>
</comment>
<evidence type="ECO:0000256" key="2">
    <source>
        <dbReference type="ARBA" id="ARBA00010596"/>
    </source>
</evidence>
<evidence type="ECO:0000256" key="3">
    <source>
        <dbReference type="ARBA" id="ARBA00022692"/>
    </source>
</evidence>
<feature type="domain" description="Yip1" evidence="7">
    <location>
        <begin position="128"/>
        <end position="274"/>
    </location>
</feature>
<dbReference type="GO" id="GO:0005802">
    <property type="term" value="C:trans-Golgi network"/>
    <property type="evidence" value="ECO:0007669"/>
    <property type="project" value="TreeGrafter"/>
</dbReference>
<dbReference type="Pfam" id="PF04893">
    <property type="entry name" value="Yip1"/>
    <property type="match status" value="1"/>
</dbReference>
<dbReference type="GO" id="GO:0048280">
    <property type="term" value="P:vesicle fusion with Golgi apparatus"/>
    <property type="evidence" value="ECO:0007669"/>
    <property type="project" value="TreeGrafter"/>
</dbReference>
<evidence type="ECO:0000256" key="4">
    <source>
        <dbReference type="ARBA" id="ARBA00022989"/>
    </source>
</evidence>
<comment type="caution">
    <text evidence="8">The sequence shown here is derived from an EMBL/GenBank/DDBJ whole genome shotgun (WGS) entry which is preliminary data.</text>
</comment>
<dbReference type="AlphaFoldDB" id="A0AAV5UTE1"/>
<comment type="similarity">
    <text evidence="2 6">Belongs to the YIP1 family.</text>
</comment>
<dbReference type="InterPro" id="IPR045231">
    <property type="entry name" value="Yip1/4-like"/>
</dbReference>
<dbReference type="EMBL" id="BTSY01000001">
    <property type="protein sequence ID" value="GMT10490.1"/>
    <property type="molecule type" value="Genomic_DNA"/>
</dbReference>
<protein>
    <recommendedName>
        <fullName evidence="6">Protein YIPF</fullName>
    </recommendedName>
</protein>
<dbReference type="GO" id="GO:0006888">
    <property type="term" value="P:endoplasmic reticulum to Golgi vesicle-mediated transport"/>
    <property type="evidence" value="ECO:0007669"/>
    <property type="project" value="InterPro"/>
</dbReference>
<dbReference type="PANTHER" id="PTHR21236">
    <property type="entry name" value="GOLGI MEMBRANE PROTEIN YIP1"/>
    <property type="match status" value="1"/>
</dbReference>
<evidence type="ECO:0000259" key="7">
    <source>
        <dbReference type="Pfam" id="PF04893"/>
    </source>
</evidence>
<dbReference type="Proteomes" id="UP001432322">
    <property type="component" value="Unassembled WGS sequence"/>
</dbReference>
<feature type="transmembrane region" description="Helical" evidence="6">
    <location>
        <begin position="233"/>
        <end position="253"/>
    </location>
</feature>
<feature type="transmembrane region" description="Helical" evidence="6">
    <location>
        <begin position="195"/>
        <end position="221"/>
    </location>
</feature>
<evidence type="ECO:0000313" key="9">
    <source>
        <dbReference type="Proteomes" id="UP001432322"/>
    </source>
</evidence>
<evidence type="ECO:0000256" key="6">
    <source>
        <dbReference type="RuleBase" id="RU361264"/>
    </source>
</evidence>
<dbReference type="GO" id="GO:0000139">
    <property type="term" value="C:Golgi membrane"/>
    <property type="evidence" value="ECO:0007669"/>
    <property type="project" value="UniProtKB-SubCell"/>
</dbReference>
<accession>A0AAV5UTE1</accession>
<keyword evidence="9" id="KW-1185">Reference proteome</keyword>
<proteinExistence type="inferred from homology"/>
<keyword evidence="3 6" id="KW-0812">Transmembrane</keyword>
<keyword evidence="4 6" id="KW-1133">Transmembrane helix</keyword>
<reference evidence="8" key="1">
    <citation type="submission" date="2023-10" db="EMBL/GenBank/DDBJ databases">
        <title>Genome assembly of Pristionchus species.</title>
        <authorList>
            <person name="Yoshida K."/>
            <person name="Sommer R.J."/>
        </authorList>
    </citation>
    <scope>NUCLEOTIDE SEQUENCE</scope>
    <source>
        <strain evidence="8">RS5133</strain>
    </source>
</reference>
<dbReference type="InterPro" id="IPR006977">
    <property type="entry name" value="Yip1_dom"/>
</dbReference>
<organism evidence="8 9">
    <name type="scientific">Pristionchus fissidentatus</name>
    <dbReference type="NCBI Taxonomy" id="1538716"/>
    <lineage>
        <taxon>Eukaryota</taxon>
        <taxon>Metazoa</taxon>
        <taxon>Ecdysozoa</taxon>
        <taxon>Nematoda</taxon>
        <taxon>Chromadorea</taxon>
        <taxon>Rhabditida</taxon>
        <taxon>Rhabditina</taxon>
        <taxon>Diplogasteromorpha</taxon>
        <taxon>Diplogasteroidea</taxon>
        <taxon>Neodiplogasteridae</taxon>
        <taxon>Pristionchus</taxon>
    </lineage>
</organism>
<evidence type="ECO:0000313" key="8">
    <source>
        <dbReference type="EMBL" id="GMT10490.1"/>
    </source>
</evidence>
<sequence length="277" mass="29956">FHCCNIIVQEVKMSSNYWMGEENQQNDAWNNQQQSNLGWNNFDYSQGPQPPQQQQAPAATDYYSQFNNYNAPAANNYGGGMFLPSAVPPTAGGTSSAAYGEEDIENEPPLLEELGINFSHIKEKTLVVLNPVGATSVDVIADQDLAGPLVFCLMFGAALLLHGKMQFGFIYGVGMLGCVGMYMLMNLMAPDMAAISFTCTASVLGYCLLPMSILSMLSAVLSFKGSIGYGISLLAVFWCSFSASKLFVTALSLDSQRLLVAYPCALLYAVFALLAIF</sequence>
<keyword evidence="5 6" id="KW-0472">Membrane</keyword>
<feature type="transmembrane region" description="Helical" evidence="6">
    <location>
        <begin position="259"/>
        <end position="276"/>
    </location>
</feature>
<evidence type="ECO:0000256" key="5">
    <source>
        <dbReference type="ARBA" id="ARBA00023136"/>
    </source>
</evidence>
<comment type="subcellular location">
    <subcellularLocation>
        <location evidence="6">Golgi apparatus membrane</location>
        <topology evidence="6">Multi-pass membrane protein</topology>
    </subcellularLocation>
    <subcellularLocation>
        <location evidence="1">Membrane</location>
        <topology evidence="1">Multi-pass membrane protein</topology>
    </subcellularLocation>
</comment>
<evidence type="ECO:0000256" key="1">
    <source>
        <dbReference type="ARBA" id="ARBA00004141"/>
    </source>
</evidence>
<dbReference type="PANTHER" id="PTHR21236:SF2">
    <property type="entry name" value="PROTEIN YIPF"/>
    <property type="match status" value="1"/>
</dbReference>
<feature type="non-terminal residue" evidence="8">
    <location>
        <position position="1"/>
    </location>
</feature>